<dbReference type="Proteomes" id="UP000717328">
    <property type="component" value="Unassembled WGS sequence"/>
</dbReference>
<reference evidence="2" key="1">
    <citation type="submission" date="2021-02" db="EMBL/GenBank/DDBJ databases">
        <authorList>
            <person name="Nieuwenhuis M."/>
            <person name="Van De Peppel L.J.J."/>
        </authorList>
    </citation>
    <scope>NUCLEOTIDE SEQUENCE</scope>
    <source>
        <strain evidence="2">D49</strain>
    </source>
</reference>
<organism evidence="2 3">
    <name type="scientific">Sphagnurus paluster</name>
    <dbReference type="NCBI Taxonomy" id="117069"/>
    <lineage>
        <taxon>Eukaryota</taxon>
        <taxon>Fungi</taxon>
        <taxon>Dikarya</taxon>
        <taxon>Basidiomycota</taxon>
        <taxon>Agaricomycotina</taxon>
        <taxon>Agaricomycetes</taxon>
        <taxon>Agaricomycetidae</taxon>
        <taxon>Agaricales</taxon>
        <taxon>Tricholomatineae</taxon>
        <taxon>Lyophyllaceae</taxon>
        <taxon>Sphagnurus</taxon>
    </lineage>
</organism>
<feature type="compositionally biased region" description="Basic and acidic residues" evidence="1">
    <location>
        <begin position="28"/>
        <end position="43"/>
    </location>
</feature>
<name>A0A9P7GMI9_9AGAR</name>
<feature type="region of interest" description="Disordered" evidence="1">
    <location>
        <begin position="28"/>
        <end position="131"/>
    </location>
</feature>
<reference evidence="2" key="2">
    <citation type="submission" date="2021-10" db="EMBL/GenBank/DDBJ databases">
        <title>Phylogenomics reveals ancestral predisposition of the termite-cultivated fungus Termitomyces towards a domesticated lifestyle.</title>
        <authorList>
            <person name="Auxier B."/>
            <person name="Grum-Grzhimaylo A."/>
            <person name="Cardenas M.E."/>
            <person name="Lodge J.D."/>
            <person name="Laessoe T."/>
            <person name="Pedersen O."/>
            <person name="Smith M.E."/>
            <person name="Kuyper T.W."/>
            <person name="Franco-Molano E.A."/>
            <person name="Baroni T.J."/>
            <person name="Aanen D.K."/>
        </authorList>
    </citation>
    <scope>NUCLEOTIDE SEQUENCE</scope>
    <source>
        <strain evidence="2">D49</strain>
    </source>
</reference>
<feature type="compositionally biased region" description="Pro residues" evidence="1">
    <location>
        <begin position="82"/>
        <end position="104"/>
    </location>
</feature>
<dbReference type="OrthoDB" id="2976199at2759"/>
<proteinExistence type="predicted"/>
<comment type="caution">
    <text evidence="2">The sequence shown here is derived from an EMBL/GenBank/DDBJ whole genome shotgun (WGS) entry which is preliminary data.</text>
</comment>
<evidence type="ECO:0000256" key="1">
    <source>
        <dbReference type="SAM" id="MobiDB-lite"/>
    </source>
</evidence>
<feature type="compositionally biased region" description="Basic residues" evidence="1">
    <location>
        <begin position="260"/>
        <end position="272"/>
    </location>
</feature>
<evidence type="ECO:0000313" key="2">
    <source>
        <dbReference type="EMBL" id="KAG5653394.1"/>
    </source>
</evidence>
<gene>
    <name evidence="2" type="ORF">H0H81_000781</name>
</gene>
<dbReference type="AlphaFoldDB" id="A0A9P7GMI9"/>
<evidence type="ECO:0000313" key="3">
    <source>
        <dbReference type="Proteomes" id="UP000717328"/>
    </source>
</evidence>
<keyword evidence="3" id="KW-1185">Reference proteome</keyword>
<feature type="compositionally biased region" description="Basic residues" evidence="1">
    <location>
        <begin position="51"/>
        <end position="68"/>
    </location>
</feature>
<feature type="compositionally biased region" description="Low complexity" evidence="1">
    <location>
        <begin position="69"/>
        <end position="80"/>
    </location>
</feature>
<protein>
    <submittedName>
        <fullName evidence="2">Uncharacterized protein</fullName>
    </submittedName>
</protein>
<dbReference type="EMBL" id="JABCKI010000056">
    <property type="protein sequence ID" value="KAG5653394.1"/>
    <property type="molecule type" value="Genomic_DNA"/>
</dbReference>
<feature type="region of interest" description="Disordered" evidence="1">
    <location>
        <begin position="249"/>
        <end position="272"/>
    </location>
</feature>
<sequence length="272" mass="30569">MTEYDYSPEGYERYLQTQNRIAQWVNQTEEHRREFTPEGEPHSRPSLFQRLTRRRRSHSGHGHRRRRNSTSSSSSSSASLPEPYPDSPRSPGPMPILTPQPIYPQPQTAPLISPYFHPKVSGARHHHSASHHVLPQYTTVPNSAPAQTYPYPYGNAGAPQQIITTGTYIYPTKPSVGPRQTAYPYPVSRTAPTTPYPYYPSQTQPLTSPPVQYPNTSAYPPTIYPLTPYGTGIQPVQQQRAPKPIFTQKFFGLSGSGSSKNKKDKKSSRKGH</sequence>
<accession>A0A9P7GMI9</accession>